<dbReference type="Proteomes" id="UP000288429">
    <property type="component" value="Unassembled WGS sequence"/>
</dbReference>
<dbReference type="AlphaFoldDB" id="A0A428UX40"/>
<organism evidence="1 2">
    <name type="scientific">Fusarium ambrosium</name>
    <dbReference type="NCBI Taxonomy" id="131363"/>
    <lineage>
        <taxon>Eukaryota</taxon>
        <taxon>Fungi</taxon>
        <taxon>Dikarya</taxon>
        <taxon>Ascomycota</taxon>
        <taxon>Pezizomycotina</taxon>
        <taxon>Sordariomycetes</taxon>
        <taxon>Hypocreomycetidae</taxon>
        <taxon>Hypocreales</taxon>
        <taxon>Nectriaceae</taxon>
        <taxon>Fusarium</taxon>
        <taxon>Fusarium solani species complex</taxon>
    </lineage>
</organism>
<name>A0A428UX40_9HYPO</name>
<keyword evidence="2" id="KW-1185">Reference proteome</keyword>
<gene>
    <name evidence="1" type="ORF">CDV31_002193</name>
</gene>
<accession>A0A428UX40</accession>
<proteinExistence type="predicted"/>
<protein>
    <submittedName>
        <fullName evidence="1">Uncharacterized protein</fullName>
    </submittedName>
</protein>
<reference evidence="1 2" key="1">
    <citation type="submission" date="2017-06" db="EMBL/GenBank/DDBJ databases">
        <title>Cmopartive genomic analysis of Ambrosia Fusariam Clade fungi.</title>
        <authorList>
            <person name="Stajich J.E."/>
            <person name="Carrillo J."/>
            <person name="Kijimoto T."/>
            <person name="Eskalen A."/>
            <person name="O'Donnell K."/>
            <person name="Kasson M."/>
        </authorList>
    </citation>
    <scope>NUCLEOTIDE SEQUENCE [LARGE SCALE GENOMIC DNA]</scope>
    <source>
        <strain evidence="1 2">NRRL 20438</strain>
    </source>
</reference>
<dbReference type="EMBL" id="NIZV01000017">
    <property type="protein sequence ID" value="RSM18871.1"/>
    <property type="molecule type" value="Genomic_DNA"/>
</dbReference>
<evidence type="ECO:0000313" key="2">
    <source>
        <dbReference type="Proteomes" id="UP000288429"/>
    </source>
</evidence>
<evidence type="ECO:0000313" key="1">
    <source>
        <dbReference type="EMBL" id="RSM18871.1"/>
    </source>
</evidence>
<sequence length="783" mass="89568">MARRKRKGGSNLEAEALRTQATHPDLIQQCNMSYWNRYNSGGPSSKTTGSSIAPYNASLSILRLKKVGFHKKVSDSSVQTEINLWYITKNDSTKYREGNLPSFGQYVDSKALVKAVNVSKLKEDEIQHPIRALFAGLTIPGQILGQQLAFAGLPNLVNFAKAYPVGWGGLSQGMAVFDLSIGAFRGLPSGYVFLDLSPKVPFQQFLNHPDFEKMREREREATRIALTIIATIHQECEASTPFWSQDARTQPELQLVNFTDVDIDLLDDKQLLMLWEAYFRESSKVWYQMNFGEKLVEMIKSIPHVDDIHERVTSLVEPTPTQEYSMSRQVRLGTTFTSLVGIYNRRRTLRVLHFHATPLLDRRLVAIIARSCPNLQMLGIYDCPNLHIGDTICLLDLIHEINSTRAPGQPRIEAFDFYPRYNAGPILDGTKPEEDANTYGVSWKSVRIDAQQRGVFAILLQVVLKAKRMGLRLLLDKDSAFMTYLLRLPFPPLQILGFLDGLYRYLDLMKARSANKDAVKQALYDVLRPVRSGLESLDKDWPSYYLHEMDKNMMFCSSCGYEYLQDFFAQSAQFAQVHTRICSACTLRLWLDEESDNDKGDANVIWEPYFQNWQRSEFNQDAPLHQHGQGIINLRSTETERPLPPAAQIGPNGEPVGPRYVEPLMRDNKVHKDSLQNLPDFVELFQEEIYRVAMHRARVLDARQATDTILRSFYPSDQEDIRAYKDVIPDFNSQGPSRTPKDMCLTSHNFESAALFFETLQNKSFRDQKAYRNSNQYNPTGFW</sequence>
<comment type="caution">
    <text evidence="1">The sequence shown here is derived from an EMBL/GenBank/DDBJ whole genome shotgun (WGS) entry which is preliminary data.</text>
</comment>